<dbReference type="PANTHER" id="PTHR46599">
    <property type="entry name" value="PIGGYBAC TRANSPOSABLE ELEMENT-DERIVED PROTEIN 4"/>
    <property type="match status" value="1"/>
</dbReference>
<protein>
    <submittedName>
        <fullName evidence="3">PiggyBac transposable element-derived protein 4</fullName>
    </submittedName>
</protein>
<keyword evidence="4" id="KW-1185">Reference proteome</keyword>
<organism evidence="3 4">
    <name type="scientific">Aphis craccivora</name>
    <name type="common">Cowpea aphid</name>
    <dbReference type="NCBI Taxonomy" id="307492"/>
    <lineage>
        <taxon>Eukaryota</taxon>
        <taxon>Metazoa</taxon>
        <taxon>Ecdysozoa</taxon>
        <taxon>Arthropoda</taxon>
        <taxon>Hexapoda</taxon>
        <taxon>Insecta</taxon>
        <taxon>Pterygota</taxon>
        <taxon>Neoptera</taxon>
        <taxon>Paraneoptera</taxon>
        <taxon>Hemiptera</taxon>
        <taxon>Sternorrhyncha</taxon>
        <taxon>Aphidomorpha</taxon>
        <taxon>Aphidoidea</taxon>
        <taxon>Aphididae</taxon>
        <taxon>Aphidini</taxon>
        <taxon>Aphis</taxon>
        <taxon>Aphis</taxon>
    </lineage>
</organism>
<comment type="caution">
    <text evidence="3">The sequence shown here is derived from an EMBL/GenBank/DDBJ whole genome shotgun (WGS) entry which is preliminary data.</text>
</comment>
<dbReference type="AlphaFoldDB" id="A0A6G0WF71"/>
<evidence type="ECO:0000259" key="2">
    <source>
        <dbReference type="Pfam" id="PF13843"/>
    </source>
</evidence>
<dbReference type="OrthoDB" id="6146839at2759"/>
<feature type="non-terminal residue" evidence="3">
    <location>
        <position position="1"/>
    </location>
</feature>
<dbReference type="Proteomes" id="UP000478052">
    <property type="component" value="Unassembled WGS sequence"/>
</dbReference>
<reference evidence="3 4" key="1">
    <citation type="submission" date="2019-08" db="EMBL/GenBank/DDBJ databases">
        <title>Whole genome of Aphis craccivora.</title>
        <authorList>
            <person name="Voronova N.V."/>
            <person name="Shulinski R.S."/>
            <person name="Bandarenka Y.V."/>
            <person name="Zhorov D.G."/>
            <person name="Warner D."/>
        </authorList>
    </citation>
    <scope>NUCLEOTIDE SEQUENCE [LARGE SCALE GENOMIC DNA]</scope>
    <source>
        <strain evidence="3">180601</strain>
        <tissue evidence="3">Whole Body</tissue>
    </source>
</reference>
<feature type="domain" description="PiggyBac transposable element-derived protein" evidence="2">
    <location>
        <begin position="2"/>
        <end position="321"/>
    </location>
</feature>
<sequence length="430" mass="50263">VNQWVDVDCEEMFVFLAITMLMARNKKLEIQDYWSMDPLSHQPIFGKYMSRNRYQIILRMLHFNQNEDQVPGDRLAKVRMPLKEITTNFKEAMIPFENLAIDESLVLWKGRLSFKQFIKTKRHRFGIKIFVLCDVETDFILDIIIYTGSTTEYKKTDPSLGISGAVVNTLIKPYLNRGHKLFIDNWYSSPSLANYLHKRKTNVTGTVRKNRKGMPALSAKLKVGQTESQHTKNMLVVRWKDRRDVFMLTTQFEDKMVHVGKSDHQGNAILKPVAVMHYNESMGPIDKTDMLLSSVECVRRTIKWYKKLFFHLIDLSLLNAYSAYKTCTGLKISLADFQFQLIREIFTKYATQKQNICRRSNTCLPERLQGRHFPSIVPPTSKKSKPQRRCLVCQNKHNKRKDTTYMCIKCDVGLCPVPCFEIYHTQEKFD</sequence>
<name>A0A6G0WF71_APHCR</name>
<evidence type="ECO:0000259" key="1">
    <source>
        <dbReference type="Pfam" id="PF13842"/>
    </source>
</evidence>
<proteinExistence type="predicted"/>
<dbReference type="PANTHER" id="PTHR46599:SF3">
    <property type="entry name" value="PIGGYBAC TRANSPOSABLE ELEMENT-DERIVED PROTEIN 4"/>
    <property type="match status" value="1"/>
</dbReference>
<dbReference type="InterPro" id="IPR032718">
    <property type="entry name" value="PGBD4_Znf_C"/>
</dbReference>
<dbReference type="Pfam" id="PF13843">
    <property type="entry name" value="DDE_Tnp_1_7"/>
    <property type="match status" value="1"/>
</dbReference>
<gene>
    <name evidence="3" type="ORF">FWK35_00029115</name>
</gene>
<dbReference type="Pfam" id="PF13842">
    <property type="entry name" value="zf-Tnp_2"/>
    <property type="match status" value="1"/>
</dbReference>
<feature type="domain" description="PiggyBac transposable element-derived protein 4 C-terminal zinc-finger" evidence="1">
    <location>
        <begin position="382"/>
        <end position="424"/>
    </location>
</feature>
<accession>A0A6G0WF71</accession>
<evidence type="ECO:0000313" key="4">
    <source>
        <dbReference type="Proteomes" id="UP000478052"/>
    </source>
</evidence>
<dbReference type="InterPro" id="IPR029526">
    <property type="entry name" value="PGBD"/>
</dbReference>
<dbReference type="EMBL" id="VUJU01008776">
    <property type="protein sequence ID" value="KAF0726025.1"/>
    <property type="molecule type" value="Genomic_DNA"/>
</dbReference>
<evidence type="ECO:0000313" key="3">
    <source>
        <dbReference type="EMBL" id="KAF0726025.1"/>
    </source>
</evidence>